<keyword evidence="1" id="KW-0472">Membrane</keyword>
<sequence>MGYFVKDVLSFISLGAFSVTALMWIDLLRNLG</sequence>
<keyword evidence="1" id="KW-1133">Transmembrane helix</keyword>
<protein>
    <submittedName>
        <fullName evidence="2">Uncharacterized protein</fullName>
    </submittedName>
</protein>
<keyword evidence="1" id="KW-0812">Transmembrane</keyword>
<evidence type="ECO:0000256" key="1">
    <source>
        <dbReference type="SAM" id="Phobius"/>
    </source>
</evidence>
<name>A0A3B0UHG7_9ZZZZ</name>
<proteinExistence type="predicted"/>
<evidence type="ECO:0000313" key="2">
    <source>
        <dbReference type="EMBL" id="VAW19724.1"/>
    </source>
</evidence>
<gene>
    <name evidence="2" type="ORF">MNBD_ALPHA12-1555</name>
</gene>
<dbReference type="AlphaFoldDB" id="A0A3B0UHG7"/>
<reference evidence="2" key="1">
    <citation type="submission" date="2018-06" db="EMBL/GenBank/DDBJ databases">
        <authorList>
            <person name="Zhirakovskaya E."/>
        </authorList>
    </citation>
    <scope>NUCLEOTIDE SEQUENCE</scope>
</reference>
<accession>A0A3B0UHG7</accession>
<feature type="transmembrane region" description="Helical" evidence="1">
    <location>
        <begin position="7"/>
        <end position="25"/>
    </location>
</feature>
<organism evidence="2">
    <name type="scientific">hydrothermal vent metagenome</name>
    <dbReference type="NCBI Taxonomy" id="652676"/>
    <lineage>
        <taxon>unclassified sequences</taxon>
        <taxon>metagenomes</taxon>
        <taxon>ecological metagenomes</taxon>
    </lineage>
</organism>
<dbReference type="EMBL" id="UOEO01000117">
    <property type="protein sequence ID" value="VAW19724.1"/>
    <property type="molecule type" value="Genomic_DNA"/>
</dbReference>